<evidence type="ECO:0008006" key="3">
    <source>
        <dbReference type="Google" id="ProtNLM"/>
    </source>
</evidence>
<reference evidence="2" key="1">
    <citation type="submission" date="2018-05" db="EMBL/GenBank/DDBJ databases">
        <authorList>
            <person name="Lanie J.A."/>
            <person name="Ng W.-L."/>
            <person name="Kazmierczak K.M."/>
            <person name="Andrzejewski T.M."/>
            <person name="Davidsen T.M."/>
            <person name="Wayne K.J."/>
            <person name="Tettelin H."/>
            <person name="Glass J.I."/>
            <person name="Rusch D."/>
            <person name="Podicherti R."/>
            <person name="Tsui H.-C.T."/>
            <person name="Winkler M.E."/>
        </authorList>
    </citation>
    <scope>NUCLEOTIDE SEQUENCE</scope>
</reference>
<name>A0A382NXF9_9ZZZZ</name>
<evidence type="ECO:0000313" key="2">
    <source>
        <dbReference type="EMBL" id="SVC65188.1"/>
    </source>
</evidence>
<feature type="region of interest" description="Disordered" evidence="1">
    <location>
        <begin position="1"/>
        <end position="39"/>
    </location>
</feature>
<organism evidence="2">
    <name type="scientific">marine metagenome</name>
    <dbReference type="NCBI Taxonomy" id="408172"/>
    <lineage>
        <taxon>unclassified sequences</taxon>
        <taxon>metagenomes</taxon>
        <taxon>ecological metagenomes</taxon>
    </lineage>
</organism>
<evidence type="ECO:0000256" key="1">
    <source>
        <dbReference type="SAM" id="MobiDB-lite"/>
    </source>
</evidence>
<dbReference type="EMBL" id="UINC01103078">
    <property type="protein sequence ID" value="SVC65188.1"/>
    <property type="molecule type" value="Genomic_DNA"/>
</dbReference>
<dbReference type="AlphaFoldDB" id="A0A382NXF9"/>
<accession>A0A382NXF9</accession>
<feature type="compositionally biased region" description="Gly residues" evidence="1">
    <location>
        <begin position="1"/>
        <end position="13"/>
    </location>
</feature>
<protein>
    <recommendedName>
        <fullName evidence="3">Bacterial Ig-like domain-containing protein</fullName>
    </recommendedName>
</protein>
<feature type="non-terminal residue" evidence="2">
    <location>
        <position position="1"/>
    </location>
</feature>
<gene>
    <name evidence="2" type="ORF">METZ01_LOCUS318042</name>
</gene>
<proteinExistence type="predicted"/>
<sequence length="362" mass="40113">RGPGQGQGQGPGQGTNEAPIIDAMFGNNPNNNMYEETRDTDDGYPEFRGWGEPFMDIVLRANGNRLGESIVQADGSWIIYPDREMREGTYLIIAEQVDPSTGKIGPPSRDFNIDIHPSGAGNIMMPTTPQAYWFDNNGRQMSGDAIPDSDTLWFQGYADPDVYIVLMSRNEQIGETYSDQNGSWYIETYDRLSAGYHEINAYAESDNGMQSEWSQTAYINIGAGGGDIKPPVIEGLLFYDSYGNTNLADTSVTGYVGFQGYSPQPNVEIHLELDGEEVAHAQVDADGYRWEAWSNFMLKPGYYEVIAIATDWNSGIEAESEPFYVEITDVERPTVYGVRDQWGDWTTVHDASLVGPMMLGGS</sequence>
<feature type="non-terminal residue" evidence="2">
    <location>
        <position position="362"/>
    </location>
</feature>